<organism evidence="2 3">
    <name type="scientific">Cercophora scortea</name>
    <dbReference type="NCBI Taxonomy" id="314031"/>
    <lineage>
        <taxon>Eukaryota</taxon>
        <taxon>Fungi</taxon>
        <taxon>Dikarya</taxon>
        <taxon>Ascomycota</taxon>
        <taxon>Pezizomycotina</taxon>
        <taxon>Sordariomycetes</taxon>
        <taxon>Sordariomycetidae</taxon>
        <taxon>Sordariales</taxon>
        <taxon>Lasiosphaeriaceae</taxon>
        <taxon>Cercophora</taxon>
    </lineage>
</organism>
<feature type="region of interest" description="Disordered" evidence="1">
    <location>
        <begin position="37"/>
        <end position="58"/>
    </location>
</feature>
<reference evidence="2" key="1">
    <citation type="journal article" date="2023" name="Mol. Phylogenet. Evol.">
        <title>Genome-scale phylogeny and comparative genomics of the fungal order Sordariales.</title>
        <authorList>
            <person name="Hensen N."/>
            <person name="Bonometti L."/>
            <person name="Westerberg I."/>
            <person name="Brannstrom I.O."/>
            <person name="Guillou S."/>
            <person name="Cros-Aarteil S."/>
            <person name="Calhoun S."/>
            <person name="Haridas S."/>
            <person name="Kuo A."/>
            <person name="Mondo S."/>
            <person name="Pangilinan J."/>
            <person name="Riley R."/>
            <person name="LaButti K."/>
            <person name="Andreopoulos B."/>
            <person name="Lipzen A."/>
            <person name="Chen C."/>
            <person name="Yan M."/>
            <person name="Daum C."/>
            <person name="Ng V."/>
            <person name="Clum A."/>
            <person name="Steindorff A."/>
            <person name="Ohm R.A."/>
            <person name="Martin F."/>
            <person name="Silar P."/>
            <person name="Natvig D.O."/>
            <person name="Lalanne C."/>
            <person name="Gautier V."/>
            <person name="Ament-Velasquez S.L."/>
            <person name="Kruys A."/>
            <person name="Hutchinson M.I."/>
            <person name="Powell A.J."/>
            <person name="Barry K."/>
            <person name="Miller A.N."/>
            <person name="Grigoriev I.V."/>
            <person name="Debuchy R."/>
            <person name="Gladieux P."/>
            <person name="Hiltunen Thoren M."/>
            <person name="Johannesson H."/>
        </authorList>
    </citation>
    <scope>NUCLEOTIDE SEQUENCE</scope>
    <source>
        <strain evidence="2">SMH4131-1</strain>
    </source>
</reference>
<evidence type="ECO:0000313" key="2">
    <source>
        <dbReference type="EMBL" id="KAK3328206.1"/>
    </source>
</evidence>
<feature type="compositionally biased region" description="Basic and acidic residues" evidence="1">
    <location>
        <begin position="49"/>
        <end position="58"/>
    </location>
</feature>
<evidence type="ECO:0000256" key="1">
    <source>
        <dbReference type="SAM" id="MobiDB-lite"/>
    </source>
</evidence>
<gene>
    <name evidence="2" type="ORF">B0T19DRAFT_442120</name>
</gene>
<evidence type="ECO:0000313" key="3">
    <source>
        <dbReference type="Proteomes" id="UP001286456"/>
    </source>
</evidence>
<proteinExistence type="predicted"/>
<keyword evidence="3" id="KW-1185">Reference proteome</keyword>
<dbReference type="Proteomes" id="UP001286456">
    <property type="component" value="Unassembled WGS sequence"/>
</dbReference>
<dbReference type="AlphaFoldDB" id="A0AAE0IPN6"/>
<accession>A0AAE0IPN6</accession>
<protein>
    <submittedName>
        <fullName evidence="2">Uncharacterized protein</fullName>
    </submittedName>
</protein>
<sequence length="398" mass="45458">MADWEIAAAASETWGDTPFWADPELHPELVAARANHDPSPWYSESDAEGDLKSTAKADGHKLRRVKSVFKKMASIMRALESPNTTARLVWRKLRRSPKPEDSHDSSSCGQDAWAACGVFDYSPQNPPPKPREPPVAVSAYMDSALAIETQLMDSKLFHYDSPEPWNRVHVDYDFGQQLLDEGLVQVKKAIYETFHRRWPAIAQANFACGPRLVRCLNSEISRWLSRTAGPWEPCPVPEHIQHVLLNKINSNSDDRTSDLRNAVCHPEPHSASRYDQLLQLGQRTAVVLEHSECAHAIRALRDQLQDEIQRTVTEIKDNAENLEQPEFDRFWKEHHRALFVQAIADLELAAWQKVEFWGQLPPSKFEQWPEVICAARRWEAYRKEAGEALETGHDFDTN</sequence>
<dbReference type="EMBL" id="JAUEPO010000003">
    <property type="protein sequence ID" value="KAK3328206.1"/>
    <property type="molecule type" value="Genomic_DNA"/>
</dbReference>
<name>A0AAE0IPN6_9PEZI</name>
<comment type="caution">
    <text evidence="2">The sequence shown here is derived from an EMBL/GenBank/DDBJ whole genome shotgun (WGS) entry which is preliminary data.</text>
</comment>
<reference evidence="2" key="2">
    <citation type="submission" date="2023-06" db="EMBL/GenBank/DDBJ databases">
        <authorList>
            <consortium name="Lawrence Berkeley National Laboratory"/>
            <person name="Haridas S."/>
            <person name="Hensen N."/>
            <person name="Bonometti L."/>
            <person name="Westerberg I."/>
            <person name="Brannstrom I.O."/>
            <person name="Guillou S."/>
            <person name="Cros-Aarteil S."/>
            <person name="Calhoun S."/>
            <person name="Kuo A."/>
            <person name="Mondo S."/>
            <person name="Pangilinan J."/>
            <person name="Riley R."/>
            <person name="Labutti K."/>
            <person name="Andreopoulos B."/>
            <person name="Lipzen A."/>
            <person name="Chen C."/>
            <person name="Yanf M."/>
            <person name="Daum C."/>
            <person name="Ng V."/>
            <person name="Clum A."/>
            <person name="Steindorff A."/>
            <person name="Ohm R."/>
            <person name="Martin F."/>
            <person name="Silar P."/>
            <person name="Natvig D."/>
            <person name="Lalanne C."/>
            <person name="Gautier V."/>
            <person name="Ament-Velasquez S.L."/>
            <person name="Kruys A."/>
            <person name="Hutchinson M.I."/>
            <person name="Powell A.J."/>
            <person name="Barry K."/>
            <person name="Miller A.N."/>
            <person name="Grigoriev I.V."/>
            <person name="Debuchy R."/>
            <person name="Gladieux P."/>
            <person name="Thoren M.H."/>
            <person name="Johannesson H."/>
        </authorList>
    </citation>
    <scope>NUCLEOTIDE SEQUENCE</scope>
    <source>
        <strain evidence="2">SMH4131-1</strain>
    </source>
</reference>